<keyword evidence="9 10" id="KW-0275">Fatty acid biosynthesis</keyword>
<keyword evidence="12" id="KW-1185">Reference proteome</keyword>
<comment type="caution">
    <text evidence="11">The sequence shown here is derived from an EMBL/GenBank/DDBJ whole genome shotgun (WGS) entry which is preliminary data.</text>
</comment>
<keyword evidence="7 10" id="KW-0443">Lipid metabolism</keyword>
<dbReference type="AlphaFoldDB" id="A0A4C1WV86"/>
<keyword evidence="4 10" id="KW-0812">Transmembrane</keyword>
<evidence type="ECO:0000256" key="9">
    <source>
        <dbReference type="ARBA" id="ARBA00023160"/>
    </source>
</evidence>
<sequence length="120" mass="14328">MAGFVKIAIDDYYSDSNWTTIAKKYWMLAERVSDPRVEGWFLFDTPLPTLAMVLTYLAFVMVVGPLWMANRKPFKIQRTLVLYNAFQVLLSSYMFYEKGRQRTQTCMWYDHRIPFVCLHY</sequence>
<evidence type="ECO:0000256" key="7">
    <source>
        <dbReference type="ARBA" id="ARBA00023098"/>
    </source>
</evidence>
<keyword evidence="3 10" id="KW-0808">Transferase</keyword>
<evidence type="ECO:0000256" key="10">
    <source>
        <dbReference type="RuleBase" id="RU361115"/>
    </source>
</evidence>
<evidence type="ECO:0000256" key="2">
    <source>
        <dbReference type="ARBA" id="ARBA00022516"/>
    </source>
</evidence>
<feature type="transmembrane region" description="Helical" evidence="10">
    <location>
        <begin position="49"/>
        <end position="68"/>
    </location>
</feature>
<dbReference type="GO" id="GO:0009922">
    <property type="term" value="F:fatty acid elongase activity"/>
    <property type="evidence" value="ECO:0007669"/>
    <property type="project" value="UniProtKB-EC"/>
</dbReference>
<dbReference type="EC" id="2.3.1.199" evidence="10"/>
<dbReference type="GO" id="GO:0034625">
    <property type="term" value="P:fatty acid elongation, monounsaturated fatty acid"/>
    <property type="evidence" value="ECO:0007669"/>
    <property type="project" value="TreeGrafter"/>
</dbReference>
<dbReference type="InterPro" id="IPR002076">
    <property type="entry name" value="ELO_fam"/>
</dbReference>
<dbReference type="Pfam" id="PF01151">
    <property type="entry name" value="ELO"/>
    <property type="match status" value="1"/>
</dbReference>
<comment type="similarity">
    <text evidence="10">Belongs to the ELO family.</text>
</comment>
<dbReference type="PANTHER" id="PTHR11157:SF22">
    <property type="entry name" value="ELONGATION OF VERY LONG CHAIN FATTY ACIDS PROTEIN"/>
    <property type="match status" value="1"/>
</dbReference>
<accession>A0A4C1WV86</accession>
<proteinExistence type="inferred from homology"/>
<name>A0A4C1WV86_EUMVA</name>
<evidence type="ECO:0000256" key="6">
    <source>
        <dbReference type="ARBA" id="ARBA00022989"/>
    </source>
</evidence>
<evidence type="ECO:0000256" key="8">
    <source>
        <dbReference type="ARBA" id="ARBA00023136"/>
    </source>
</evidence>
<comment type="caution">
    <text evidence="10">Lacks conserved residue(s) required for the propagation of feature annotation.</text>
</comment>
<dbReference type="GO" id="GO:0005789">
    <property type="term" value="C:endoplasmic reticulum membrane"/>
    <property type="evidence" value="ECO:0007669"/>
    <property type="project" value="TreeGrafter"/>
</dbReference>
<evidence type="ECO:0000256" key="4">
    <source>
        <dbReference type="ARBA" id="ARBA00022692"/>
    </source>
</evidence>
<dbReference type="GO" id="GO:0042761">
    <property type="term" value="P:very long-chain fatty acid biosynthetic process"/>
    <property type="evidence" value="ECO:0007669"/>
    <property type="project" value="TreeGrafter"/>
</dbReference>
<evidence type="ECO:0000313" key="11">
    <source>
        <dbReference type="EMBL" id="GBP54027.1"/>
    </source>
</evidence>
<dbReference type="GO" id="GO:0034626">
    <property type="term" value="P:fatty acid elongation, polyunsaturated fatty acid"/>
    <property type="evidence" value="ECO:0007669"/>
    <property type="project" value="TreeGrafter"/>
</dbReference>
<dbReference type="OrthoDB" id="434092at2759"/>
<evidence type="ECO:0000256" key="3">
    <source>
        <dbReference type="ARBA" id="ARBA00022679"/>
    </source>
</evidence>
<comment type="subcellular location">
    <subcellularLocation>
        <location evidence="1">Membrane</location>
        <topology evidence="1">Multi-pass membrane protein</topology>
    </subcellularLocation>
</comment>
<dbReference type="STRING" id="151549.A0A4C1WV86"/>
<comment type="catalytic activity">
    <reaction evidence="10">
        <text>a very-long-chain acyl-CoA + malonyl-CoA + H(+) = a very-long-chain 3-oxoacyl-CoA + CO2 + CoA</text>
        <dbReference type="Rhea" id="RHEA:32727"/>
        <dbReference type="ChEBI" id="CHEBI:15378"/>
        <dbReference type="ChEBI" id="CHEBI:16526"/>
        <dbReference type="ChEBI" id="CHEBI:57287"/>
        <dbReference type="ChEBI" id="CHEBI:57384"/>
        <dbReference type="ChEBI" id="CHEBI:90725"/>
        <dbReference type="ChEBI" id="CHEBI:90736"/>
        <dbReference type="EC" id="2.3.1.199"/>
    </reaction>
</comment>
<protein>
    <recommendedName>
        <fullName evidence="10">Elongation of very long chain fatty acids protein</fullName>
        <ecNumber evidence="10">2.3.1.199</ecNumber>
    </recommendedName>
    <alternativeName>
        <fullName evidence="10">Very-long-chain 3-oxoacyl-CoA synthase</fullName>
    </alternativeName>
</protein>
<gene>
    <name evidence="11" type="ORF">EVAR_85329_1</name>
</gene>
<dbReference type="PANTHER" id="PTHR11157">
    <property type="entry name" value="FATTY ACID ACYL TRANSFERASE-RELATED"/>
    <property type="match status" value="1"/>
</dbReference>
<keyword evidence="6 10" id="KW-1133">Transmembrane helix</keyword>
<dbReference type="GO" id="GO:0030148">
    <property type="term" value="P:sphingolipid biosynthetic process"/>
    <property type="evidence" value="ECO:0007669"/>
    <property type="project" value="TreeGrafter"/>
</dbReference>
<dbReference type="Proteomes" id="UP000299102">
    <property type="component" value="Unassembled WGS sequence"/>
</dbReference>
<evidence type="ECO:0000256" key="1">
    <source>
        <dbReference type="ARBA" id="ARBA00004141"/>
    </source>
</evidence>
<keyword evidence="5 10" id="KW-0276">Fatty acid metabolism</keyword>
<dbReference type="GO" id="GO:0019367">
    <property type="term" value="P:fatty acid elongation, saturated fatty acid"/>
    <property type="evidence" value="ECO:0007669"/>
    <property type="project" value="TreeGrafter"/>
</dbReference>
<keyword evidence="2 10" id="KW-0444">Lipid biosynthesis</keyword>
<dbReference type="EMBL" id="BGZK01000638">
    <property type="protein sequence ID" value="GBP54027.1"/>
    <property type="molecule type" value="Genomic_DNA"/>
</dbReference>
<reference evidence="11 12" key="1">
    <citation type="journal article" date="2019" name="Commun. Biol.">
        <title>The bagworm genome reveals a unique fibroin gene that provides high tensile strength.</title>
        <authorList>
            <person name="Kono N."/>
            <person name="Nakamura H."/>
            <person name="Ohtoshi R."/>
            <person name="Tomita M."/>
            <person name="Numata K."/>
            <person name="Arakawa K."/>
        </authorList>
    </citation>
    <scope>NUCLEOTIDE SEQUENCE [LARGE SCALE GENOMIC DNA]</scope>
</reference>
<evidence type="ECO:0000313" key="12">
    <source>
        <dbReference type="Proteomes" id="UP000299102"/>
    </source>
</evidence>
<evidence type="ECO:0000256" key="5">
    <source>
        <dbReference type="ARBA" id="ARBA00022832"/>
    </source>
</evidence>
<keyword evidence="8 10" id="KW-0472">Membrane</keyword>
<organism evidence="11 12">
    <name type="scientific">Eumeta variegata</name>
    <name type="common">Bagworm moth</name>
    <name type="synonym">Eumeta japonica</name>
    <dbReference type="NCBI Taxonomy" id="151549"/>
    <lineage>
        <taxon>Eukaryota</taxon>
        <taxon>Metazoa</taxon>
        <taxon>Ecdysozoa</taxon>
        <taxon>Arthropoda</taxon>
        <taxon>Hexapoda</taxon>
        <taxon>Insecta</taxon>
        <taxon>Pterygota</taxon>
        <taxon>Neoptera</taxon>
        <taxon>Endopterygota</taxon>
        <taxon>Lepidoptera</taxon>
        <taxon>Glossata</taxon>
        <taxon>Ditrysia</taxon>
        <taxon>Tineoidea</taxon>
        <taxon>Psychidae</taxon>
        <taxon>Oiketicinae</taxon>
        <taxon>Eumeta</taxon>
    </lineage>
</organism>